<dbReference type="Proteomes" id="UP000281955">
    <property type="component" value="Unassembled WGS sequence"/>
</dbReference>
<comment type="caution">
    <text evidence="1">The sequence shown here is derived from an EMBL/GenBank/DDBJ whole genome shotgun (WGS) entry which is preliminary data.</text>
</comment>
<dbReference type="InterPro" id="IPR021202">
    <property type="entry name" value="Rv3654c-like"/>
</dbReference>
<dbReference type="RefSeq" id="WP_121193141.1">
    <property type="nucleotide sequence ID" value="NZ_RBWV01000011.1"/>
</dbReference>
<organism evidence="1 2">
    <name type="scientific">Motilibacter peucedani</name>
    <dbReference type="NCBI Taxonomy" id="598650"/>
    <lineage>
        <taxon>Bacteria</taxon>
        <taxon>Bacillati</taxon>
        <taxon>Actinomycetota</taxon>
        <taxon>Actinomycetes</taxon>
        <taxon>Motilibacterales</taxon>
        <taxon>Motilibacteraceae</taxon>
        <taxon>Motilibacter</taxon>
    </lineage>
</organism>
<dbReference type="EMBL" id="RBWV01000011">
    <property type="protein sequence ID" value="RKS75355.1"/>
    <property type="molecule type" value="Genomic_DNA"/>
</dbReference>
<accession>A0A420XQ33</accession>
<dbReference type="NCBIfam" id="TIGR03816">
    <property type="entry name" value="tadE_like_DECH"/>
    <property type="match status" value="1"/>
</dbReference>
<gene>
    <name evidence="1" type="ORF">CLV35_1817</name>
</gene>
<reference evidence="1 2" key="1">
    <citation type="submission" date="2018-10" db="EMBL/GenBank/DDBJ databases">
        <title>Genomic Encyclopedia of Archaeal and Bacterial Type Strains, Phase II (KMG-II): from individual species to whole genera.</title>
        <authorList>
            <person name="Goeker M."/>
        </authorList>
    </citation>
    <scope>NUCLEOTIDE SEQUENCE [LARGE SCALE GENOMIC DNA]</scope>
    <source>
        <strain evidence="1 2">RP-AC37</strain>
    </source>
</reference>
<protein>
    <submittedName>
        <fullName evidence="1">Secretion/DNA translocation related TadE-like protein</fullName>
    </submittedName>
</protein>
<dbReference type="AlphaFoldDB" id="A0A420XQ33"/>
<dbReference type="InParanoid" id="A0A420XQ33"/>
<proteinExistence type="predicted"/>
<name>A0A420XQ33_9ACTN</name>
<keyword evidence="2" id="KW-1185">Reference proteome</keyword>
<evidence type="ECO:0000313" key="1">
    <source>
        <dbReference type="EMBL" id="RKS75355.1"/>
    </source>
</evidence>
<evidence type="ECO:0000313" key="2">
    <source>
        <dbReference type="Proteomes" id="UP000281955"/>
    </source>
</evidence>
<sequence length="116" mass="11105">MKRRPAPAGRRDEGFATVLAVAVLGVLLAVTGSALLVAAAATARHRAATAADLSALAGAGAPLGADACALAARVAADNGAAVATCDQEAGGAVRVTVSVPVPLLGRAVTAVARAGR</sequence>